<name>A0A0E9WQM8_ANGAN</name>
<dbReference type="EMBL" id="GBXM01016717">
    <property type="protein sequence ID" value="JAH91860.1"/>
    <property type="molecule type" value="Transcribed_RNA"/>
</dbReference>
<evidence type="ECO:0000313" key="1">
    <source>
        <dbReference type="EMBL" id="JAH91860.1"/>
    </source>
</evidence>
<reference evidence="1" key="1">
    <citation type="submission" date="2014-11" db="EMBL/GenBank/DDBJ databases">
        <authorList>
            <person name="Amaro Gonzalez C."/>
        </authorList>
    </citation>
    <scope>NUCLEOTIDE SEQUENCE</scope>
</reference>
<accession>A0A0E9WQM8</accession>
<proteinExistence type="predicted"/>
<dbReference type="AlphaFoldDB" id="A0A0E9WQM8"/>
<reference evidence="1" key="2">
    <citation type="journal article" date="2015" name="Fish Shellfish Immunol.">
        <title>Early steps in the European eel (Anguilla anguilla)-Vibrio vulnificus interaction in the gills: Role of the RtxA13 toxin.</title>
        <authorList>
            <person name="Callol A."/>
            <person name="Pajuelo D."/>
            <person name="Ebbesson L."/>
            <person name="Teles M."/>
            <person name="MacKenzie S."/>
            <person name="Amaro C."/>
        </authorList>
    </citation>
    <scope>NUCLEOTIDE SEQUENCE</scope>
</reference>
<sequence length="82" mass="9644">MYLYSISKGEKKTIIIITNLQKIEQSIKQCDCLYTLWSYKRICVCVCVSVNIISIFHFNKGQYTQIVLNYTCCIHFTKIYST</sequence>
<organism evidence="1">
    <name type="scientific">Anguilla anguilla</name>
    <name type="common">European freshwater eel</name>
    <name type="synonym">Muraena anguilla</name>
    <dbReference type="NCBI Taxonomy" id="7936"/>
    <lineage>
        <taxon>Eukaryota</taxon>
        <taxon>Metazoa</taxon>
        <taxon>Chordata</taxon>
        <taxon>Craniata</taxon>
        <taxon>Vertebrata</taxon>
        <taxon>Euteleostomi</taxon>
        <taxon>Actinopterygii</taxon>
        <taxon>Neopterygii</taxon>
        <taxon>Teleostei</taxon>
        <taxon>Anguilliformes</taxon>
        <taxon>Anguillidae</taxon>
        <taxon>Anguilla</taxon>
    </lineage>
</organism>
<protein>
    <submittedName>
        <fullName evidence="1">Uncharacterized protein</fullName>
    </submittedName>
</protein>